<dbReference type="InterPro" id="IPR052529">
    <property type="entry name" value="Bact_Transport_Assoc"/>
</dbReference>
<dbReference type="RefSeq" id="WP_121209950.1">
    <property type="nucleotide sequence ID" value="NZ_RBIM01000001.1"/>
</dbReference>
<protein>
    <recommendedName>
        <fullName evidence="2">DUF418 domain-containing protein</fullName>
    </recommendedName>
</protein>
<gene>
    <name evidence="3" type="ORF">C7435_0591</name>
</gene>
<keyword evidence="1" id="KW-0472">Membrane</keyword>
<dbReference type="PANTHER" id="PTHR30590:SF2">
    <property type="entry name" value="INNER MEMBRANE PROTEIN"/>
    <property type="match status" value="1"/>
</dbReference>
<evidence type="ECO:0000313" key="3">
    <source>
        <dbReference type="EMBL" id="RKR04147.1"/>
    </source>
</evidence>
<feature type="domain" description="DUF418" evidence="2">
    <location>
        <begin position="225"/>
        <end position="387"/>
    </location>
</feature>
<keyword evidence="1" id="KW-1133">Transmembrane helix</keyword>
<evidence type="ECO:0000256" key="1">
    <source>
        <dbReference type="SAM" id="Phobius"/>
    </source>
</evidence>
<accession>A0A495DMK0</accession>
<sequence>MSAPRTDRLVSIDALRGIAVLGILMMNVQGFAMTPMAYDNPTMQIEAGAAGLSVWAFAHTFFAYKFITIFSTLFGAGIVLMAGDGPDKGPHTRRMLWLLAIGAIHAYLFWWGDILVHYALLGLIVVGARRWSVPRLVLTALPLLALGALLWVGGKYMGAAFASPESAAQEAEMMAGLMTGMTEAYRAGFLNHIPWNAGFAVFGQVFSFLMLGPRTAGLMLLGMALYKSGFLSASWGHLRYAILAVIGIGLGYYLCQASTNTLIAGEFEPGALADGNAYMYGGSILMSFGYASAVMLLSKIGLFSLIIKLFAATGRMAFTNYLSQTLIMTFIFVGAPGLGLFGTVERVDQAKLVVMVWAIQLIWSPIWLHFFRFGPLEWVWRSLTYGKAQPLLKGKPAEAA</sequence>
<keyword evidence="1" id="KW-0812">Transmembrane</keyword>
<dbReference type="PANTHER" id="PTHR30590">
    <property type="entry name" value="INNER MEMBRANE PROTEIN"/>
    <property type="match status" value="1"/>
</dbReference>
<evidence type="ECO:0000313" key="4">
    <source>
        <dbReference type="Proteomes" id="UP000273675"/>
    </source>
</evidence>
<dbReference type="OrthoDB" id="9807744at2"/>
<dbReference type="Proteomes" id="UP000273675">
    <property type="component" value="Unassembled WGS sequence"/>
</dbReference>
<reference evidence="3 4" key="1">
    <citation type="submission" date="2018-10" db="EMBL/GenBank/DDBJ databases">
        <title>Genomic Encyclopedia of Type Strains, Phase IV (KMG-IV): sequencing the most valuable type-strain genomes for metagenomic binning, comparative biology and taxonomic classification.</title>
        <authorList>
            <person name="Goeker M."/>
        </authorList>
    </citation>
    <scope>NUCLEOTIDE SEQUENCE [LARGE SCALE GENOMIC DNA]</scope>
    <source>
        <strain evidence="3 4">DSM 4734</strain>
    </source>
</reference>
<feature type="transmembrane region" description="Helical" evidence="1">
    <location>
        <begin position="352"/>
        <end position="371"/>
    </location>
</feature>
<feature type="transmembrane region" description="Helical" evidence="1">
    <location>
        <begin position="132"/>
        <end position="152"/>
    </location>
</feature>
<dbReference type="EMBL" id="RBIM01000001">
    <property type="protein sequence ID" value="RKR04147.1"/>
    <property type="molecule type" value="Genomic_DNA"/>
</dbReference>
<dbReference type="InterPro" id="IPR007349">
    <property type="entry name" value="DUF418"/>
</dbReference>
<feature type="transmembrane region" description="Helical" evidence="1">
    <location>
        <begin position="62"/>
        <end position="83"/>
    </location>
</feature>
<feature type="transmembrane region" description="Helical" evidence="1">
    <location>
        <begin position="277"/>
        <end position="297"/>
    </location>
</feature>
<comment type="caution">
    <text evidence="3">The sequence shown here is derived from an EMBL/GenBank/DDBJ whole genome shotgun (WGS) entry which is preliminary data.</text>
</comment>
<proteinExistence type="predicted"/>
<feature type="transmembrane region" description="Helical" evidence="1">
    <location>
        <begin position="12"/>
        <end position="32"/>
    </location>
</feature>
<organism evidence="3 4">
    <name type="scientific">Maricaulis maris</name>
    <dbReference type="NCBI Taxonomy" id="74318"/>
    <lineage>
        <taxon>Bacteria</taxon>
        <taxon>Pseudomonadati</taxon>
        <taxon>Pseudomonadota</taxon>
        <taxon>Alphaproteobacteria</taxon>
        <taxon>Maricaulales</taxon>
        <taxon>Maricaulaceae</taxon>
        <taxon>Maricaulis</taxon>
    </lineage>
</organism>
<dbReference type="AlphaFoldDB" id="A0A495DMK0"/>
<feature type="transmembrane region" description="Helical" evidence="1">
    <location>
        <begin position="238"/>
        <end position="254"/>
    </location>
</feature>
<name>A0A495DMK0_9PROT</name>
<evidence type="ECO:0000259" key="2">
    <source>
        <dbReference type="Pfam" id="PF04235"/>
    </source>
</evidence>
<feature type="transmembrane region" description="Helical" evidence="1">
    <location>
        <begin position="95"/>
        <end position="112"/>
    </location>
</feature>
<dbReference type="Pfam" id="PF04235">
    <property type="entry name" value="DUF418"/>
    <property type="match status" value="1"/>
</dbReference>
<feature type="transmembrane region" description="Helical" evidence="1">
    <location>
        <begin position="318"/>
        <end position="340"/>
    </location>
</feature>